<dbReference type="Proteomes" id="UP000187209">
    <property type="component" value="Unassembled WGS sequence"/>
</dbReference>
<feature type="region of interest" description="Disordered" evidence="1">
    <location>
        <begin position="32"/>
        <end position="64"/>
    </location>
</feature>
<keyword evidence="2" id="KW-0472">Membrane</keyword>
<feature type="compositionally biased region" description="Basic and acidic residues" evidence="1">
    <location>
        <begin position="54"/>
        <end position="64"/>
    </location>
</feature>
<comment type="caution">
    <text evidence="3">The sequence shown here is derived from an EMBL/GenBank/DDBJ whole genome shotgun (WGS) entry which is preliminary data.</text>
</comment>
<evidence type="ECO:0000313" key="3">
    <source>
        <dbReference type="EMBL" id="OMJ66203.1"/>
    </source>
</evidence>
<protein>
    <submittedName>
        <fullName evidence="3">Uncharacterized protein</fullName>
    </submittedName>
</protein>
<dbReference type="AlphaFoldDB" id="A0A1R2ANU0"/>
<keyword evidence="4" id="KW-1185">Reference proteome</keyword>
<evidence type="ECO:0000256" key="1">
    <source>
        <dbReference type="SAM" id="MobiDB-lite"/>
    </source>
</evidence>
<evidence type="ECO:0000313" key="4">
    <source>
        <dbReference type="Proteomes" id="UP000187209"/>
    </source>
</evidence>
<accession>A0A1R2ANU0</accession>
<reference evidence="3 4" key="1">
    <citation type="submission" date="2016-11" db="EMBL/GenBank/DDBJ databases">
        <title>The macronuclear genome of Stentor coeruleus: a giant cell with tiny introns.</title>
        <authorList>
            <person name="Slabodnick M."/>
            <person name="Ruby J.G."/>
            <person name="Reiff S.B."/>
            <person name="Swart E.C."/>
            <person name="Gosai S."/>
            <person name="Prabakaran S."/>
            <person name="Witkowska E."/>
            <person name="Larue G.E."/>
            <person name="Fisher S."/>
            <person name="Freeman R.M."/>
            <person name="Gunawardena J."/>
            <person name="Chu W."/>
            <person name="Stover N.A."/>
            <person name="Gregory B.D."/>
            <person name="Nowacki M."/>
            <person name="Derisi J."/>
            <person name="Roy S.W."/>
            <person name="Marshall W.F."/>
            <person name="Sood P."/>
        </authorList>
    </citation>
    <scope>NUCLEOTIDE SEQUENCE [LARGE SCALE GENOMIC DNA]</scope>
    <source>
        <strain evidence="3">WM001</strain>
    </source>
</reference>
<proteinExistence type="predicted"/>
<keyword evidence="2" id="KW-0812">Transmembrane</keyword>
<feature type="transmembrane region" description="Helical" evidence="2">
    <location>
        <begin position="6"/>
        <end position="24"/>
    </location>
</feature>
<name>A0A1R2ANU0_9CILI</name>
<evidence type="ECO:0000256" key="2">
    <source>
        <dbReference type="SAM" id="Phobius"/>
    </source>
</evidence>
<sequence length="255" mass="29127">MDKAKVVAGVAVAAVVAAVGYYLLQPVPMAEERKVPPKPAGSPQKSAAYQPKPPKVEELPADPPKHKAEKLTLQAYLTYVEKMNQILIQKLTQLKKNFVENRRAHANNPTEYEKIVEKYKVQELKIWESACSEMLEEEKVDSKAFEVAHEEFLNKREVAEEKEKLKIALTVGKMPDNIDLDKLKEIMQTEIKLLSEAENNESSVKNLETISRIEDKIFELYGLEIEDIRAASQSFKDQVKGLTRQILRNYSKFRL</sequence>
<organism evidence="3 4">
    <name type="scientific">Stentor coeruleus</name>
    <dbReference type="NCBI Taxonomy" id="5963"/>
    <lineage>
        <taxon>Eukaryota</taxon>
        <taxon>Sar</taxon>
        <taxon>Alveolata</taxon>
        <taxon>Ciliophora</taxon>
        <taxon>Postciliodesmatophora</taxon>
        <taxon>Heterotrichea</taxon>
        <taxon>Heterotrichida</taxon>
        <taxon>Stentoridae</taxon>
        <taxon>Stentor</taxon>
    </lineage>
</organism>
<dbReference type="EMBL" id="MPUH01001788">
    <property type="protein sequence ID" value="OMJ66203.1"/>
    <property type="molecule type" value="Genomic_DNA"/>
</dbReference>
<gene>
    <name evidence="3" type="ORF">SteCoe_37041</name>
</gene>
<keyword evidence="2" id="KW-1133">Transmembrane helix</keyword>